<dbReference type="Proteomes" id="UP000573327">
    <property type="component" value="Unassembled WGS sequence"/>
</dbReference>
<protein>
    <recommendedName>
        <fullName evidence="1">DAC domain-containing protein</fullName>
    </recommendedName>
</protein>
<evidence type="ECO:0000313" key="2">
    <source>
        <dbReference type="EMBL" id="MBB4950691.1"/>
    </source>
</evidence>
<dbReference type="Pfam" id="PF21752">
    <property type="entry name" value="DACNG"/>
    <property type="match status" value="1"/>
</dbReference>
<accession>A0A7W7SHP9</accession>
<evidence type="ECO:0000313" key="3">
    <source>
        <dbReference type="Proteomes" id="UP000573327"/>
    </source>
</evidence>
<dbReference type="PROSITE" id="PS51794">
    <property type="entry name" value="DAC"/>
    <property type="match status" value="1"/>
</dbReference>
<proteinExistence type="predicted"/>
<name>A0A7W7SHP9_9ACTN</name>
<sequence>MWGYQSHFRISTEVAMQSALEAIGFAGDPKVILVGFQVSGEHEFSICIEPEDGLYSPADLEGVREREAELYAGHSDRRMHYSDARSHNLRHQELRDRMRAKALEEAFSTIPTEGGRSIFSGGSIRVGDYDVHIVVSVDGGTLDRVPKIFTEERDRFAIQRSLVHAVINEVIRRATRSLHLPDAGSGLLVTGASTDEIVRSATEALLRSAMNCAGFWFGSENHLLMSSISALPYEGRSGSGRLIIAERSHPAIEVLLNFRRPVKMRNVPAVRKLLEASGPEADLLTDGESVYGLGKIAHEYAVASETVFVVSVTNRGVWELSHGGEVLLTVRDGIPHLPTSVLDLEYFRDLVDRLFSDADVTILSNLARAAGEHRHGAMLIISGDAAGESERLSPQAWAIEPVELSPQLLNQLTDMDGAVLIDPHGRCHAVGVILDGVAHGIGDPARGSRFNNAVRYLDTDPPATIVIAYSADGGVDILPRLNSRIDRTVVDSAVNRYLAASATNPVDTAAAGQAWDLVSSLRFYLSAIQCEALNRARAAVDAWEEKHLSIRIVRGDVHPDPRMNDSYWI</sequence>
<dbReference type="Pfam" id="PF21750">
    <property type="entry name" value="DACNH"/>
    <property type="match status" value="1"/>
</dbReference>
<dbReference type="EMBL" id="JACHJR010000001">
    <property type="protein sequence ID" value="MBB4950691.1"/>
    <property type="molecule type" value="Genomic_DNA"/>
</dbReference>
<organism evidence="2 3">
    <name type="scientific">Kitasatospora gansuensis</name>
    <dbReference type="NCBI Taxonomy" id="258050"/>
    <lineage>
        <taxon>Bacteria</taxon>
        <taxon>Bacillati</taxon>
        <taxon>Actinomycetota</taxon>
        <taxon>Actinomycetes</taxon>
        <taxon>Kitasatosporales</taxon>
        <taxon>Streptomycetaceae</taxon>
        <taxon>Kitasatospora</taxon>
    </lineage>
</organism>
<dbReference type="InterPro" id="IPR036888">
    <property type="entry name" value="DNA_integrity_DisA_N_sf"/>
</dbReference>
<gene>
    <name evidence="2" type="ORF">F4556_006226</name>
</gene>
<dbReference type="RefSeq" id="WP_184922095.1">
    <property type="nucleotide sequence ID" value="NZ_JACHJR010000001.1"/>
</dbReference>
<comment type="caution">
    <text evidence="2">The sequence shown here is derived from an EMBL/GenBank/DDBJ whole genome shotgun (WGS) entry which is preliminary data.</text>
</comment>
<dbReference type="SUPFAM" id="SSF143597">
    <property type="entry name" value="YojJ-like"/>
    <property type="match status" value="1"/>
</dbReference>
<dbReference type="InterPro" id="IPR048555">
    <property type="entry name" value="DACNH"/>
</dbReference>
<evidence type="ECO:0000259" key="1">
    <source>
        <dbReference type="PROSITE" id="PS51794"/>
    </source>
</evidence>
<keyword evidence="3" id="KW-1185">Reference proteome</keyword>
<feature type="domain" description="DAC" evidence="1">
    <location>
        <begin position="344"/>
        <end position="489"/>
    </location>
</feature>
<dbReference type="AlphaFoldDB" id="A0A7W7SHP9"/>
<reference evidence="2 3" key="1">
    <citation type="submission" date="2020-08" db="EMBL/GenBank/DDBJ databases">
        <title>Sequencing the genomes of 1000 actinobacteria strains.</title>
        <authorList>
            <person name="Klenk H.-P."/>
        </authorList>
    </citation>
    <scope>NUCLEOTIDE SEQUENCE [LARGE SCALE GENOMIC DNA]</scope>
    <source>
        <strain evidence="2 3">DSM 44786</strain>
    </source>
</reference>
<dbReference type="InterPro" id="IPR048554">
    <property type="entry name" value="DACNG"/>
</dbReference>
<dbReference type="InterPro" id="IPR003390">
    <property type="entry name" value="DNA_integrity_scan_DisA_N"/>
</dbReference>